<dbReference type="Proteomes" id="UP001157418">
    <property type="component" value="Unassembled WGS sequence"/>
</dbReference>
<sequence length="88" mass="9885">MAFQLECNSPNNSLKLRSGFYINQVEDESPDDESYEVWMVDSFAERSLSLGLELSLGVIHGTILYGMMKRGEVFREKFAGNQSITISG</sequence>
<dbReference type="EMBL" id="CAKMRJ010003334">
    <property type="protein sequence ID" value="CAH1433577.1"/>
    <property type="molecule type" value="Genomic_DNA"/>
</dbReference>
<gene>
    <name evidence="1" type="ORF">LVIROSA_LOCUS20161</name>
</gene>
<accession>A0AAU9N6A9</accession>
<keyword evidence="2" id="KW-1185">Reference proteome</keyword>
<evidence type="ECO:0000313" key="1">
    <source>
        <dbReference type="EMBL" id="CAH1433577.1"/>
    </source>
</evidence>
<proteinExistence type="predicted"/>
<name>A0AAU9N6A9_9ASTR</name>
<evidence type="ECO:0000313" key="2">
    <source>
        <dbReference type="Proteomes" id="UP001157418"/>
    </source>
</evidence>
<reference evidence="1 2" key="1">
    <citation type="submission" date="2022-01" db="EMBL/GenBank/DDBJ databases">
        <authorList>
            <person name="Xiong W."/>
            <person name="Schranz E."/>
        </authorList>
    </citation>
    <scope>NUCLEOTIDE SEQUENCE [LARGE SCALE GENOMIC DNA]</scope>
</reference>
<organism evidence="1 2">
    <name type="scientific">Lactuca virosa</name>
    <dbReference type="NCBI Taxonomy" id="75947"/>
    <lineage>
        <taxon>Eukaryota</taxon>
        <taxon>Viridiplantae</taxon>
        <taxon>Streptophyta</taxon>
        <taxon>Embryophyta</taxon>
        <taxon>Tracheophyta</taxon>
        <taxon>Spermatophyta</taxon>
        <taxon>Magnoliopsida</taxon>
        <taxon>eudicotyledons</taxon>
        <taxon>Gunneridae</taxon>
        <taxon>Pentapetalae</taxon>
        <taxon>asterids</taxon>
        <taxon>campanulids</taxon>
        <taxon>Asterales</taxon>
        <taxon>Asteraceae</taxon>
        <taxon>Cichorioideae</taxon>
        <taxon>Cichorieae</taxon>
        <taxon>Lactucinae</taxon>
        <taxon>Lactuca</taxon>
    </lineage>
</organism>
<dbReference type="AlphaFoldDB" id="A0AAU9N6A9"/>
<protein>
    <submittedName>
        <fullName evidence="1">Uncharacterized protein</fullName>
    </submittedName>
</protein>
<comment type="caution">
    <text evidence="1">The sequence shown here is derived from an EMBL/GenBank/DDBJ whole genome shotgun (WGS) entry which is preliminary data.</text>
</comment>